<dbReference type="EC" id="2.1.1.297" evidence="5"/>
<dbReference type="PANTHER" id="PTHR18895:SF74">
    <property type="entry name" value="MTRF1L RELEASE FACTOR GLUTAMINE METHYLTRANSFERASE"/>
    <property type="match status" value="1"/>
</dbReference>
<dbReference type="PANTHER" id="PTHR18895">
    <property type="entry name" value="HEMK METHYLTRANSFERASE"/>
    <property type="match status" value="1"/>
</dbReference>
<dbReference type="InterPro" id="IPR007848">
    <property type="entry name" value="Small_mtfrase_dom"/>
</dbReference>
<dbReference type="InterPro" id="IPR019874">
    <property type="entry name" value="RF_methyltr_PrmC"/>
</dbReference>
<dbReference type="InterPro" id="IPR040758">
    <property type="entry name" value="PrmC_N"/>
</dbReference>
<dbReference type="NCBIfam" id="TIGR03534">
    <property type="entry name" value="RF_mod_PrmC"/>
    <property type="match status" value="1"/>
</dbReference>
<protein>
    <recommendedName>
        <fullName evidence="5">Release factor glutamine methyltransferase</fullName>
        <shortName evidence="5">RF MTase</shortName>
        <ecNumber evidence="5">2.1.1.297</ecNumber>
    </recommendedName>
    <alternativeName>
        <fullName evidence="5">N5-glutamine methyltransferase PrmC</fullName>
    </alternativeName>
    <alternativeName>
        <fullName evidence="5">Protein-(glutamine-N5) MTase PrmC</fullName>
    </alternativeName>
    <alternativeName>
        <fullName evidence="5">Protein-glutamine N-methyltransferase PrmC</fullName>
    </alternativeName>
</protein>
<accession>A0A398BAN5</accession>
<proteinExistence type="inferred from homology"/>
<evidence type="ECO:0000256" key="5">
    <source>
        <dbReference type="HAMAP-Rule" id="MF_02126"/>
    </source>
</evidence>
<dbReference type="Gene3D" id="1.10.8.10">
    <property type="entry name" value="DNA helicase RuvA subunit, C-terminal domain"/>
    <property type="match status" value="1"/>
</dbReference>
<dbReference type="OrthoDB" id="9800643at2"/>
<reference evidence="8 9" key="1">
    <citation type="submission" date="2018-08" db="EMBL/GenBank/DDBJ databases">
        <title>Bacillus jemisoniae sp. nov., Bacillus chryseoplanitiae sp. nov., Bacillus resnikiae sp. nov., and Bacillus frankliniae sp. nov., isolated from Viking spacecraft and associated surfaces.</title>
        <authorList>
            <person name="Seuylemezian A."/>
            <person name="Vaishampayan P."/>
        </authorList>
    </citation>
    <scope>NUCLEOTIDE SEQUENCE [LARGE SCALE GENOMIC DNA]</scope>
    <source>
        <strain evidence="8 9">JJ-247</strain>
    </source>
</reference>
<dbReference type="InterPro" id="IPR029063">
    <property type="entry name" value="SAM-dependent_MTases_sf"/>
</dbReference>
<dbReference type="CDD" id="cd02440">
    <property type="entry name" value="AdoMet_MTases"/>
    <property type="match status" value="1"/>
</dbReference>
<evidence type="ECO:0000259" key="7">
    <source>
        <dbReference type="Pfam" id="PF17827"/>
    </source>
</evidence>
<keyword evidence="2 5" id="KW-0808">Transferase</keyword>
<dbReference type="RefSeq" id="WP_119112066.1">
    <property type="nucleotide sequence ID" value="NZ_CBCSEO010000006.1"/>
</dbReference>
<evidence type="ECO:0000256" key="1">
    <source>
        <dbReference type="ARBA" id="ARBA00022603"/>
    </source>
</evidence>
<feature type="binding site" evidence="5">
    <location>
        <position position="147"/>
    </location>
    <ligand>
        <name>S-adenosyl-L-methionine</name>
        <dbReference type="ChEBI" id="CHEBI:59789"/>
    </ligand>
</feature>
<comment type="similarity">
    <text evidence="5">Belongs to the protein N5-glutamine methyltransferase family. PrmC subfamily.</text>
</comment>
<dbReference type="AlphaFoldDB" id="A0A398BAN5"/>
<feature type="binding site" evidence="5">
    <location>
        <begin position="191"/>
        <end position="194"/>
    </location>
    <ligand>
        <name>substrate</name>
    </ligand>
</feature>
<evidence type="ECO:0000313" key="8">
    <source>
        <dbReference type="EMBL" id="RID86887.1"/>
    </source>
</evidence>
<sequence length="287" mass="31840">MSKRIYEALNWASSFLEQKQRDDNAGEILLQHFAGLNRARLLADIREELEPEIWTAFQKAVRMHGDGVPVQYITGVEDFYGRTFQVDPSVLIPRPETEELVLGTLHRLNSIFEEKHELEVVDVGTGSGAISVTLKLEKPGLIVAASDISAEALATAKKNAVQLGADVNFIQGNLLEPFIRGGKKFECVISNPPYIPNEDKYWMSEIVTDHEPHLALFAGNDGLDVYRRFMEQLPLVVKEKALIAFEIGFGQGEAVAGMLKATFPGAFVEVTNDINGKDRMVYAHVGL</sequence>
<dbReference type="Pfam" id="PF17827">
    <property type="entry name" value="PrmC_N"/>
    <property type="match status" value="1"/>
</dbReference>
<comment type="catalytic activity">
    <reaction evidence="4 5">
        <text>L-glutaminyl-[peptide chain release factor] + S-adenosyl-L-methionine = N(5)-methyl-L-glutaminyl-[peptide chain release factor] + S-adenosyl-L-homocysteine + H(+)</text>
        <dbReference type="Rhea" id="RHEA:42896"/>
        <dbReference type="Rhea" id="RHEA-COMP:10271"/>
        <dbReference type="Rhea" id="RHEA-COMP:10272"/>
        <dbReference type="ChEBI" id="CHEBI:15378"/>
        <dbReference type="ChEBI" id="CHEBI:30011"/>
        <dbReference type="ChEBI" id="CHEBI:57856"/>
        <dbReference type="ChEBI" id="CHEBI:59789"/>
        <dbReference type="ChEBI" id="CHEBI:61891"/>
        <dbReference type="EC" id="2.1.1.297"/>
    </reaction>
</comment>
<feature type="domain" description="Methyltransferase small" evidence="6">
    <location>
        <begin position="110"/>
        <end position="199"/>
    </location>
</feature>
<organism evidence="8 9">
    <name type="scientific">Mesobacillus zeae</name>
    <dbReference type="NCBI Taxonomy" id="1917180"/>
    <lineage>
        <taxon>Bacteria</taxon>
        <taxon>Bacillati</taxon>
        <taxon>Bacillota</taxon>
        <taxon>Bacilli</taxon>
        <taxon>Bacillales</taxon>
        <taxon>Bacillaceae</taxon>
        <taxon>Mesobacillus</taxon>
    </lineage>
</organism>
<comment type="caution">
    <text evidence="8">The sequence shown here is derived from an EMBL/GenBank/DDBJ whole genome shotgun (WGS) entry which is preliminary data.</text>
</comment>
<dbReference type="InterPro" id="IPR004556">
    <property type="entry name" value="HemK-like"/>
</dbReference>
<dbReference type="HAMAP" id="MF_02126">
    <property type="entry name" value="RF_methyltr_PrmC"/>
    <property type="match status" value="1"/>
</dbReference>
<keyword evidence="9" id="KW-1185">Reference proteome</keyword>
<dbReference type="PROSITE" id="PS00092">
    <property type="entry name" value="N6_MTASE"/>
    <property type="match status" value="1"/>
</dbReference>
<evidence type="ECO:0000256" key="4">
    <source>
        <dbReference type="ARBA" id="ARBA00048391"/>
    </source>
</evidence>
<feature type="binding site" evidence="5">
    <location>
        <position position="191"/>
    </location>
    <ligand>
        <name>S-adenosyl-L-methionine</name>
        <dbReference type="ChEBI" id="CHEBI:59789"/>
    </ligand>
</feature>
<evidence type="ECO:0000256" key="3">
    <source>
        <dbReference type="ARBA" id="ARBA00022691"/>
    </source>
</evidence>
<dbReference type="GO" id="GO:0032259">
    <property type="term" value="P:methylation"/>
    <property type="evidence" value="ECO:0007669"/>
    <property type="project" value="UniProtKB-KW"/>
</dbReference>
<dbReference type="EMBL" id="QWVT01000011">
    <property type="protein sequence ID" value="RID86887.1"/>
    <property type="molecule type" value="Genomic_DNA"/>
</dbReference>
<dbReference type="Gene3D" id="3.40.50.150">
    <property type="entry name" value="Vaccinia Virus protein VP39"/>
    <property type="match status" value="1"/>
</dbReference>
<feature type="domain" description="Release factor glutamine methyltransferase N-terminal" evidence="7">
    <location>
        <begin position="7"/>
        <end position="75"/>
    </location>
</feature>
<name>A0A398BAN5_9BACI</name>
<evidence type="ECO:0000259" key="6">
    <source>
        <dbReference type="Pfam" id="PF05175"/>
    </source>
</evidence>
<dbReference type="InterPro" id="IPR002052">
    <property type="entry name" value="DNA_methylase_N6_adenine_CS"/>
</dbReference>
<dbReference type="GO" id="GO:0102559">
    <property type="term" value="F:peptide chain release factor N(5)-glutamine methyltransferase activity"/>
    <property type="evidence" value="ECO:0007669"/>
    <property type="project" value="UniProtKB-EC"/>
</dbReference>
<keyword evidence="3 5" id="KW-0949">S-adenosyl-L-methionine</keyword>
<evidence type="ECO:0000313" key="9">
    <source>
        <dbReference type="Proteomes" id="UP000265816"/>
    </source>
</evidence>
<keyword evidence="1 5" id="KW-0489">Methyltransferase</keyword>
<dbReference type="NCBIfam" id="TIGR00536">
    <property type="entry name" value="hemK_fam"/>
    <property type="match status" value="1"/>
</dbReference>
<dbReference type="GO" id="GO:0003676">
    <property type="term" value="F:nucleic acid binding"/>
    <property type="evidence" value="ECO:0007669"/>
    <property type="project" value="InterPro"/>
</dbReference>
<dbReference type="InterPro" id="IPR050320">
    <property type="entry name" value="N5-glutamine_MTase"/>
</dbReference>
<evidence type="ECO:0000256" key="2">
    <source>
        <dbReference type="ARBA" id="ARBA00022679"/>
    </source>
</evidence>
<dbReference type="Pfam" id="PF05175">
    <property type="entry name" value="MTS"/>
    <property type="match status" value="1"/>
</dbReference>
<comment type="function">
    <text evidence="5">Methylates the class 1 translation termination release factors RF1/PrfA and RF2/PrfB on the glutamine residue of the universally conserved GGQ motif.</text>
</comment>
<dbReference type="SUPFAM" id="SSF53335">
    <property type="entry name" value="S-adenosyl-L-methionine-dependent methyltransferases"/>
    <property type="match status" value="1"/>
</dbReference>
<comment type="caution">
    <text evidence="5">Lacks conserved residue(s) required for the propagation of feature annotation.</text>
</comment>
<dbReference type="Proteomes" id="UP000265816">
    <property type="component" value="Unassembled WGS sequence"/>
</dbReference>
<feature type="binding site" evidence="5">
    <location>
        <begin position="124"/>
        <end position="128"/>
    </location>
    <ligand>
        <name>S-adenosyl-L-methionine</name>
        <dbReference type="ChEBI" id="CHEBI:59789"/>
    </ligand>
</feature>
<gene>
    <name evidence="5 8" type="primary">prmC</name>
    <name evidence="8" type="ORF">D1970_06470</name>
</gene>